<dbReference type="InterPro" id="IPR036291">
    <property type="entry name" value="NAD(P)-bd_dom_sf"/>
</dbReference>
<comment type="caution">
    <text evidence="1">The sequence shown here is derived from an EMBL/GenBank/DDBJ whole genome shotgun (WGS) entry which is preliminary data.</text>
</comment>
<name>A0ABT2JIC6_9PSEU</name>
<evidence type="ECO:0000313" key="2">
    <source>
        <dbReference type="Proteomes" id="UP001156441"/>
    </source>
</evidence>
<proteinExistence type="predicted"/>
<evidence type="ECO:0000313" key="1">
    <source>
        <dbReference type="EMBL" id="MCT2587648.1"/>
    </source>
</evidence>
<dbReference type="SUPFAM" id="SSF51735">
    <property type="entry name" value="NAD(P)-binding Rossmann-fold domains"/>
    <property type="match status" value="1"/>
</dbReference>
<dbReference type="Gene3D" id="3.40.50.720">
    <property type="entry name" value="NAD(P)-binding Rossmann-like Domain"/>
    <property type="match status" value="1"/>
</dbReference>
<dbReference type="Proteomes" id="UP001156441">
    <property type="component" value="Unassembled WGS sequence"/>
</dbReference>
<dbReference type="InterPro" id="IPR023401">
    <property type="entry name" value="ODC_N"/>
</dbReference>
<dbReference type="Gene3D" id="3.30.1780.10">
    <property type="entry name" value="ornithine cyclodeaminase, domain 1"/>
    <property type="match status" value="1"/>
</dbReference>
<evidence type="ECO:0008006" key="3">
    <source>
        <dbReference type="Google" id="ProtNLM"/>
    </source>
</evidence>
<sequence length="277" mass="28974">MNNDLRQLNTDELVSAWTAIDPVRVLAVGLVERSAEREPAGRFHSYARTADAVLFEDLRAGRRCVLPAEALIACHTAALATVAARTLVAPGVVTAAVLGSGPVLPLLLTLLTRHVPGLSHVAVCPAGGPLGPDVLDQLDEAGIGWSFTDVPAEAALGATLVVALAADLARQVPGPPTAGALLVYVAGSDLADDVADSVSQFYVDDAALVDPARRNGRRQRRVEADLGRVLRGDHPGRTHVDDVLLVELLGAHRLDGWLAGELHRAALVRGLGVALDE</sequence>
<organism evidence="1 2">
    <name type="scientific">Actinophytocola gossypii</name>
    <dbReference type="NCBI Taxonomy" id="2812003"/>
    <lineage>
        <taxon>Bacteria</taxon>
        <taxon>Bacillati</taxon>
        <taxon>Actinomycetota</taxon>
        <taxon>Actinomycetes</taxon>
        <taxon>Pseudonocardiales</taxon>
        <taxon>Pseudonocardiaceae</taxon>
    </lineage>
</organism>
<dbReference type="EMBL" id="JAFFZE010000027">
    <property type="protein sequence ID" value="MCT2587648.1"/>
    <property type="molecule type" value="Genomic_DNA"/>
</dbReference>
<keyword evidence="2" id="KW-1185">Reference proteome</keyword>
<gene>
    <name evidence="1" type="ORF">JT362_31465</name>
</gene>
<protein>
    <recommendedName>
        <fullName evidence="3">Ornithine cyclodeaminase</fullName>
    </recommendedName>
</protein>
<accession>A0ABT2JIC6</accession>
<dbReference type="RefSeq" id="WP_260195560.1">
    <property type="nucleotide sequence ID" value="NZ_JAFFZE010000027.1"/>
</dbReference>
<reference evidence="1 2" key="1">
    <citation type="submission" date="2021-02" db="EMBL/GenBank/DDBJ databases">
        <title>Actinophytocola xerophila sp. nov., isolated from soil of cotton cropping field.</title>
        <authorList>
            <person name="Huang R."/>
            <person name="Chen X."/>
            <person name="Ge X."/>
            <person name="Liu W."/>
        </authorList>
    </citation>
    <scope>NUCLEOTIDE SEQUENCE [LARGE SCALE GENOMIC DNA]</scope>
    <source>
        <strain evidence="1 2">S1-96</strain>
    </source>
</reference>